<organism evidence="1 2">
    <name type="scientific">Albibacterium bauzanense</name>
    <dbReference type="NCBI Taxonomy" id="653929"/>
    <lineage>
        <taxon>Bacteria</taxon>
        <taxon>Pseudomonadati</taxon>
        <taxon>Bacteroidota</taxon>
        <taxon>Sphingobacteriia</taxon>
        <taxon>Sphingobacteriales</taxon>
        <taxon>Sphingobacteriaceae</taxon>
        <taxon>Albibacterium</taxon>
    </lineage>
</organism>
<dbReference type="InterPro" id="IPR041492">
    <property type="entry name" value="HAD_2"/>
</dbReference>
<proteinExistence type="predicted"/>
<keyword evidence="2" id="KW-1185">Reference proteome</keyword>
<accession>A0A4V2PYB0</accession>
<dbReference type="SUPFAM" id="SSF56784">
    <property type="entry name" value="HAD-like"/>
    <property type="match status" value="1"/>
</dbReference>
<name>A0A4V2PYB0_9SPHI</name>
<dbReference type="GO" id="GO:0016787">
    <property type="term" value="F:hydrolase activity"/>
    <property type="evidence" value="ECO:0007669"/>
    <property type="project" value="UniProtKB-KW"/>
</dbReference>
<gene>
    <name evidence="1" type="ORF">C8N28_0145</name>
</gene>
<dbReference type="InterPro" id="IPR036412">
    <property type="entry name" value="HAD-like_sf"/>
</dbReference>
<dbReference type="RefSeq" id="WP_132220551.1">
    <property type="nucleotide sequence ID" value="NZ_SMGO01000001.1"/>
</dbReference>
<dbReference type="EMBL" id="SMGO01000001">
    <property type="protein sequence ID" value="TCK84851.1"/>
    <property type="molecule type" value="Genomic_DNA"/>
</dbReference>
<protein>
    <submittedName>
        <fullName evidence="1">Haloacid dehalogenase-like hydrolase</fullName>
    </submittedName>
</protein>
<evidence type="ECO:0000313" key="2">
    <source>
        <dbReference type="Proteomes" id="UP000294616"/>
    </source>
</evidence>
<dbReference type="Proteomes" id="UP000294616">
    <property type="component" value="Unassembled WGS sequence"/>
</dbReference>
<dbReference type="Pfam" id="PF13419">
    <property type="entry name" value="HAD_2"/>
    <property type="match status" value="1"/>
</dbReference>
<evidence type="ECO:0000313" key="1">
    <source>
        <dbReference type="EMBL" id="TCK84851.1"/>
    </source>
</evidence>
<dbReference type="Gene3D" id="1.10.150.520">
    <property type="match status" value="1"/>
</dbReference>
<keyword evidence="1" id="KW-0378">Hydrolase</keyword>
<comment type="caution">
    <text evidence="1">The sequence shown here is derived from an EMBL/GenBank/DDBJ whole genome shotgun (WGS) entry which is preliminary data.</text>
</comment>
<dbReference type="OrthoDB" id="791795at2"/>
<reference evidence="1 2" key="1">
    <citation type="submission" date="2019-03" db="EMBL/GenBank/DDBJ databases">
        <title>Genomic Encyclopedia of Archaeal and Bacterial Type Strains, Phase II (KMG-II): from individual species to whole genera.</title>
        <authorList>
            <person name="Goeker M."/>
        </authorList>
    </citation>
    <scope>NUCLEOTIDE SEQUENCE [LARGE SCALE GENOMIC DNA]</scope>
    <source>
        <strain evidence="1 2">DSM 22554</strain>
    </source>
</reference>
<dbReference type="InterPro" id="IPR023214">
    <property type="entry name" value="HAD_sf"/>
</dbReference>
<dbReference type="AlphaFoldDB" id="A0A4V2PYB0"/>
<sequence length="205" mass="23873">MLSYSDIDTNKNVFIFELDDVLYPQQDYILQVYYLFANFLEYTESFPPAAELTEFLKKSYLQHGSEGVFKKASAVFGIDTKYEENFNRLHSSAQLPLKLLLYPSVLELLKSLFSDQKSVYIFTKGNPLIQLNKLKHLDWQGLDRKLKVYFYDELKLLPDIDPLDYIINENGLKASEVVLIGRVESDRREGEQRGISYLNVSNFLE</sequence>
<dbReference type="Gene3D" id="3.40.50.1000">
    <property type="entry name" value="HAD superfamily/HAD-like"/>
    <property type="match status" value="1"/>
</dbReference>